<keyword evidence="2" id="KW-1185">Reference proteome</keyword>
<protein>
    <submittedName>
        <fullName evidence="1">Uncharacterized protein</fullName>
    </submittedName>
</protein>
<sequence>MPCRTLGTNGACTRRSGSLWAMDHECLLNTYDISYINTYVLGFYLHASAT</sequence>
<dbReference type="Gramene" id="mRNA:HanXRQr2_Chr02g0063001">
    <property type="protein sequence ID" value="CDS:HanXRQr2_Chr02g0063001.1"/>
    <property type="gene ID" value="HanXRQr2_Chr02g0063001"/>
</dbReference>
<organism evidence="1 2">
    <name type="scientific">Helianthus annuus</name>
    <name type="common">Common sunflower</name>
    <dbReference type="NCBI Taxonomy" id="4232"/>
    <lineage>
        <taxon>Eukaryota</taxon>
        <taxon>Viridiplantae</taxon>
        <taxon>Streptophyta</taxon>
        <taxon>Embryophyta</taxon>
        <taxon>Tracheophyta</taxon>
        <taxon>Spermatophyta</taxon>
        <taxon>Magnoliopsida</taxon>
        <taxon>eudicotyledons</taxon>
        <taxon>Gunneridae</taxon>
        <taxon>Pentapetalae</taxon>
        <taxon>asterids</taxon>
        <taxon>campanulids</taxon>
        <taxon>Asterales</taxon>
        <taxon>Asteraceae</taxon>
        <taxon>Asteroideae</taxon>
        <taxon>Heliantheae alliance</taxon>
        <taxon>Heliantheae</taxon>
        <taxon>Helianthus</taxon>
    </lineage>
</organism>
<accession>A0A9K3JPI0</accession>
<proteinExistence type="predicted"/>
<evidence type="ECO:0000313" key="1">
    <source>
        <dbReference type="EMBL" id="KAF5818262.1"/>
    </source>
</evidence>
<reference evidence="1" key="2">
    <citation type="submission" date="2020-06" db="EMBL/GenBank/DDBJ databases">
        <title>Helianthus annuus Genome sequencing and assembly Release 2.</title>
        <authorList>
            <person name="Gouzy J."/>
            <person name="Langlade N."/>
            <person name="Munos S."/>
        </authorList>
    </citation>
    <scope>NUCLEOTIDE SEQUENCE</scope>
    <source>
        <tissue evidence="1">Leaves</tissue>
    </source>
</reference>
<reference evidence="1" key="1">
    <citation type="journal article" date="2017" name="Nature">
        <title>The sunflower genome provides insights into oil metabolism, flowering and Asterid evolution.</title>
        <authorList>
            <person name="Badouin H."/>
            <person name="Gouzy J."/>
            <person name="Grassa C.J."/>
            <person name="Murat F."/>
            <person name="Staton S.E."/>
            <person name="Cottret L."/>
            <person name="Lelandais-Briere C."/>
            <person name="Owens G.L."/>
            <person name="Carrere S."/>
            <person name="Mayjonade B."/>
            <person name="Legrand L."/>
            <person name="Gill N."/>
            <person name="Kane N.C."/>
            <person name="Bowers J.E."/>
            <person name="Hubner S."/>
            <person name="Bellec A."/>
            <person name="Berard A."/>
            <person name="Berges H."/>
            <person name="Blanchet N."/>
            <person name="Boniface M.C."/>
            <person name="Brunel D."/>
            <person name="Catrice O."/>
            <person name="Chaidir N."/>
            <person name="Claudel C."/>
            <person name="Donnadieu C."/>
            <person name="Faraut T."/>
            <person name="Fievet G."/>
            <person name="Helmstetter N."/>
            <person name="King M."/>
            <person name="Knapp S.J."/>
            <person name="Lai Z."/>
            <person name="Le Paslier M.C."/>
            <person name="Lippi Y."/>
            <person name="Lorenzon L."/>
            <person name="Mandel J.R."/>
            <person name="Marage G."/>
            <person name="Marchand G."/>
            <person name="Marquand E."/>
            <person name="Bret-Mestries E."/>
            <person name="Morien E."/>
            <person name="Nambeesan S."/>
            <person name="Nguyen T."/>
            <person name="Pegot-Espagnet P."/>
            <person name="Pouilly N."/>
            <person name="Raftis F."/>
            <person name="Sallet E."/>
            <person name="Schiex T."/>
            <person name="Thomas J."/>
            <person name="Vandecasteele C."/>
            <person name="Vares D."/>
            <person name="Vear F."/>
            <person name="Vautrin S."/>
            <person name="Crespi M."/>
            <person name="Mangin B."/>
            <person name="Burke J.M."/>
            <person name="Salse J."/>
            <person name="Munos S."/>
            <person name="Vincourt P."/>
            <person name="Rieseberg L.H."/>
            <person name="Langlade N.B."/>
        </authorList>
    </citation>
    <scope>NUCLEOTIDE SEQUENCE</scope>
    <source>
        <tissue evidence="1">Leaves</tissue>
    </source>
</reference>
<name>A0A9K3JPI0_HELAN</name>
<comment type="caution">
    <text evidence="1">The sequence shown here is derived from an EMBL/GenBank/DDBJ whole genome shotgun (WGS) entry which is preliminary data.</text>
</comment>
<evidence type="ECO:0000313" key="2">
    <source>
        <dbReference type="Proteomes" id="UP000215914"/>
    </source>
</evidence>
<dbReference type="Proteomes" id="UP000215914">
    <property type="component" value="Unassembled WGS sequence"/>
</dbReference>
<dbReference type="AlphaFoldDB" id="A0A9K3JPI0"/>
<gene>
    <name evidence="1" type="ORF">HanXRQr2_Chr02g0063001</name>
</gene>
<dbReference type="EMBL" id="MNCJ02000317">
    <property type="protein sequence ID" value="KAF5818262.1"/>
    <property type="molecule type" value="Genomic_DNA"/>
</dbReference>